<dbReference type="GO" id="GO:0005737">
    <property type="term" value="C:cytoplasm"/>
    <property type="evidence" value="ECO:0007669"/>
    <property type="project" value="TreeGrafter"/>
</dbReference>
<comment type="function">
    <text evidence="2">PPIases accelerate the folding of proteins. It catalyzes the cis-trans isomerization of proline imidic peptide bonds in oligopeptides.</text>
</comment>
<evidence type="ECO:0000313" key="7">
    <source>
        <dbReference type="EnsemblMetazoa" id="GBRI010713-PA"/>
    </source>
</evidence>
<dbReference type="EC" id="5.2.1.8" evidence="3"/>
<evidence type="ECO:0000256" key="1">
    <source>
        <dbReference type="ARBA" id="ARBA00000971"/>
    </source>
</evidence>
<dbReference type="InterPro" id="IPR002130">
    <property type="entry name" value="Cyclophilin-type_PPIase_dom"/>
</dbReference>
<feature type="domain" description="PPIase cyclophilin-type" evidence="6">
    <location>
        <begin position="194"/>
        <end position="334"/>
    </location>
</feature>
<dbReference type="FunFam" id="2.40.100.10:FF:000013">
    <property type="entry name" value="Peptidyl-prolyl cis-trans isomerase"/>
    <property type="match status" value="5"/>
</dbReference>
<proteinExistence type="predicted"/>
<evidence type="ECO:0000256" key="4">
    <source>
        <dbReference type="ARBA" id="ARBA00023110"/>
    </source>
</evidence>
<keyword evidence="8" id="KW-1185">Reference proteome</keyword>
<evidence type="ECO:0000256" key="3">
    <source>
        <dbReference type="ARBA" id="ARBA00013194"/>
    </source>
</evidence>
<reference evidence="8" key="1">
    <citation type="submission" date="2014-03" db="EMBL/GenBank/DDBJ databases">
        <authorList>
            <person name="Aksoy S."/>
            <person name="Warren W."/>
            <person name="Wilson R.K."/>
        </authorList>
    </citation>
    <scope>NUCLEOTIDE SEQUENCE [LARGE SCALE GENOMIC DNA]</scope>
    <source>
        <strain evidence="8">IAEA</strain>
    </source>
</reference>
<evidence type="ECO:0000256" key="5">
    <source>
        <dbReference type="ARBA" id="ARBA00023235"/>
    </source>
</evidence>
<dbReference type="PROSITE" id="PS50072">
    <property type="entry name" value="CSA_PPIASE_2"/>
    <property type="match status" value="5"/>
</dbReference>
<dbReference type="PROSITE" id="PS00170">
    <property type="entry name" value="CSA_PPIASE_1"/>
    <property type="match status" value="5"/>
</dbReference>
<accession>A0A1A9W919</accession>
<dbReference type="InterPro" id="IPR029000">
    <property type="entry name" value="Cyclophilin-like_dom_sf"/>
</dbReference>
<evidence type="ECO:0000313" key="8">
    <source>
        <dbReference type="Proteomes" id="UP000091820"/>
    </source>
</evidence>
<feature type="domain" description="PPIase cyclophilin-type" evidence="6">
    <location>
        <begin position="631"/>
        <end position="774"/>
    </location>
</feature>
<dbReference type="EnsemblMetazoa" id="GBRI010713-RA">
    <property type="protein sequence ID" value="GBRI010713-PA"/>
    <property type="gene ID" value="GBRI010713"/>
</dbReference>
<keyword evidence="4" id="KW-0697">Rotamase</keyword>
<dbReference type="STRING" id="37001.A0A1A9W919"/>
<dbReference type="GO" id="GO:0003755">
    <property type="term" value="F:peptidyl-prolyl cis-trans isomerase activity"/>
    <property type="evidence" value="ECO:0007669"/>
    <property type="project" value="UniProtKB-KW"/>
</dbReference>
<dbReference type="Gene3D" id="2.40.100.10">
    <property type="entry name" value="Cyclophilin-like"/>
    <property type="match status" value="5"/>
</dbReference>
<feature type="domain" description="PPIase cyclophilin-type" evidence="6">
    <location>
        <begin position="439"/>
        <end position="595"/>
    </location>
</feature>
<sequence>MEKAKEGDTAASSVLDRRDVIVSDLKFEITGVSLYKIDFKRFCIHPKKKDDLRPDVVPKTVENFRALCTGEKGYGYKGSSFHRIIPEFMCQGGDFTAHNGTGGKSIYGSKFDDENFILKHTGPGILSMANAGPNTNGSQFFICTVKTAWLDDRHVVFGKVIEGIEVVKKMEQMGNQSGKTTKKIIINDCGQLHDVVPKTAENFRALCTGEKGFGYKGSSFHRVIPNFMCQGGDFTNHNGTGGKSIYGNKFADENFTLKHTGAGILSMANAGPNTNGSQFFICTVKTSWLDNKHVVFGQVVDGMDVVKQIESYGTQSGKTTKKILRSDVVPKTAENFRVLCTGEKGFGYKGSCFHRIIPKFMCQGGDFTNNDGTGGRSIFGTKFEDENFQLKHDGPGILSMANAGRNTNGSQFFICTEETDWLDDVHVVFGKVVEGMQIVKEIEKFGSNSGRTKKRLRSDVVPKTAENFRVLCTGKKGFGYKGCTFHRVIPNFMCQGGDFTNHDGTGGKSIYGTTFKDENFKLKHTGPGILSMANAGPNTNGSQFFVCTVKTPWLDGQHVVFGQVIQGMDVVKQMESFGCAAGGPMKKITISNYTVIINIIIVGVVIEEEDINNKLFNTKLYIYAIFDIVTFILQLRADIVPKTAENFRALCTGEKGFGYKDCIFHRIIPNFMCQGGDFTAQNGTGGKSIYGNKFDDENFILTHSEPGVLSMANAGPNTNGSQFFITTVKTSWLDNRHVVFGKVIEGLDVVKRMEAYGNPSGKPTKRIIIEDCGQT</sequence>
<reference evidence="7" key="2">
    <citation type="submission" date="2020-05" db="UniProtKB">
        <authorList>
            <consortium name="EnsemblMetazoa"/>
        </authorList>
    </citation>
    <scope>IDENTIFICATION</scope>
    <source>
        <strain evidence="7">IAEA</strain>
    </source>
</reference>
<dbReference type="AlphaFoldDB" id="A0A1A9W919"/>
<dbReference type="GO" id="GO:0006457">
    <property type="term" value="P:protein folding"/>
    <property type="evidence" value="ECO:0007669"/>
    <property type="project" value="InterPro"/>
</dbReference>
<dbReference type="PRINTS" id="PR00153">
    <property type="entry name" value="CSAPPISMRASE"/>
</dbReference>
<keyword evidence="5" id="KW-0413">Isomerase</keyword>
<dbReference type="GO" id="GO:0016018">
    <property type="term" value="F:cyclosporin A binding"/>
    <property type="evidence" value="ECO:0007669"/>
    <property type="project" value="TreeGrafter"/>
</dbReference>
<dbReference type="VEuPathDB" id="VectorBase:GBRI010713"/>
<organism evidence="7 8">
    <name type="scientific">Glossina brevipalpis</name>
    <dbReference type="NCBI Taxonomy" id="37001"/>
    <lineage>
        <taxon>Eukaryota</taxon>
        <taxon>Metazoa</taxon>
        <taxon>Ecdysozoa</taxon>
        <taxon>Arthropoda</taxon>
        <taxon>Hexapoda</taxon>
        <taxon>Insecta</taxon>
        <taxon>Pterygota</taxon>
        <taxon>Neoptera</taxon>
        <taxon>Endopterygota</taxon>
        <taxon>Diptera</taxon>
        <taxon>Brachycera</taxon>
        <taxon>Muscomorpha</taxon>
        <taxon>Hippoboscoidea</taxon>
        <taxon>Glossinidae</taxon>
        <taxon>Glossina</taxon>
    </lineage>
</organism>
<dbReference type="InterPro" id="IPR020892">
    <property type="entry name" value="Cyclophilin-type_PPIase_CS"/>
</dbReference>
<evidence type="ECO:0000259" key="6">
    <source>
        <dbReference type="PROSITE" id="PS50072"/>
    </source>
</evidence>
<comment type="catalytic activity">
    <reaction evidence="1">
        <text>[protein]-peptidylproline (omega=180) = [protein]-peptidylproline (omega=0)</text>
        <dbReference type="Rhea" id="RHEA:16237"/>
        <dbReference type="Rhea" id="RHEA-COMP:10747"/>
        <dbReference type="Rhea" id="RHEA-COMP:10748"/>
        <dbReference type="ChEBI" id="CHEBI:83833"/>
        <dbReference type="ChEBI" id="CHEBI:83834"/>
        <dbReference type="EC" id="5.2.1.8"/>
    </reaction>
</comment>
<dbReference type="Proteomes" id="UP000091820">
    <property type="component" value="Unassembled WGS sequence"/>
</dbReference>
<feature type="domain" description="PPIase cyclophilin-type" evidence="6">
    <location>
        <begin position="51"/>
        <end position="191"/>
    </location>
</feature>
<dbReference type="Pfam" id="PF00160">
    <property type="entry name" value="Pro_isomerase"/>
    <property type="match status" value="4"/>
</dbReference>
<evidence type="ECO:0000256" key="2">
    <source>
        <dbReference type="ARBA" id="ARBA00002388"/>
    </source>
</evidence>
<protein>
    <recommendedName>
        <fullName evidence="3">peptidylprolyl isomerase</fullName>
        <ecNumber evidence="3">5.2.1.8</ecNumber>
    </recommendedName>
</protein>
<dbReference type="PANTHER" id="PTHR11071:SF561">
    <property type="entry name" value="PEPTIDYL-PROLYL CIS-TRANS ISOMERASE D-RELATED"/>
    <property type="match status" value="1"/>
</dbReference>
<name>A0A1A9W919_9MUSC</name>
<dbReference type="SUPFAM" id="SSF50891">
    <property type="entry name" value="Cyclophilin-like"/>
    <property type="match status" value="5"/>
</dbReference>
<dbReference type="PANTHER" id="PTHR11071">
    <property type="entry name" value="PEPTIDYL-PROLYL CIS-TRANS ISOMERASE"/>
    <property type="match status" value="1"/>
</dbReference>
<feature type="domain" description="PPIase cyclophilin-type" evidence="6">
    <location>
        <begin position="330"/>
        <end position="443"/>
    </location>
</feature>